<evidence type="ECO:0000313" key="10">
    <source>
        <dbReference type="Proteomes" id="UP000663826"/>
    </source>
</evidence>
<dbReference type="PANTHER" id="PTHR46300">
    <property type="entry name" value="P450, PUTATIVE (EUROFUNG)-RELATED-RELATED"/>
    <property type="match status" value="1"/>
</dbReference>
<organism evidence="9 10">
    <name type="scientific">Rhizoctonia solani</name>
    <dbReference type="NCBI Taxonomy" id="456999"/>
    <lineage>
        <taxon>Eukaryota</taxon>
        <taxon>Fungi</taxon>
        <taxon>Dikarya</taxon>
        <taxon>Basidiomycota</taxon>
        <taxon>Agaricomycotina</taxon>
        <taxon>Agaricomycetes</taxon>
        <taxon>Cantharellales</taxon>
        <taxon>Ceratobasidiaceae</taxon>
        <taxon>Rhizoctonia</taxon>
    </lineage>
</organism>
<dbReference type="PRINTS" id="PR00463">
    <property type="entry name" value="EP450I"/>
</dbReference>
<dbReference type="PANTHER" id="PTHR46300:SF7">
    <property type="entry name" value="P450, PUTATIVE (EUROFUNG)-RELATED"/>
    <property type="match status" value="1"/>
</dbReference>
<comment type="pathway">
    <text evidence="2">Secondary metabolite biosynthesis.</text>
</comment>
<gene>
    <name evidence="9" type="ORF">RDB_LOCUS79228</name>
</gene>
<dbReference type="Pfam" id="PF00067">
    <property type="entry name" value="p450"/>
    <property type="match status" value="1"/>
</dbReference>
<keyword evidence="4" id="KW-0349">Heme</keyword>
<dbReference type="InterPro" id="IPR001128">
    <property type="entry name" value="Cyt_P450"/>
</dbReference>
<dbReference type="AlphaFoldDB" id="A0A8H3GI17"/>
<comment type="cofactor">
    <cofactor evidence="1">
        <name>heme</name>
        <dbReference type="ChEBI" id="CHEBI:30413"/>
    </cofactor>
</comment>
<evidence type="ECO:0008006" key="11">
    <source>
        <dbReference type="Google" id="ProtNLM"/>
    </source>
</evidence>
<sequence>MSGSTLLSAVYGYEVTSAHDPLVRVVEKALDHLNEAAVPGNFFVNVMPWIRYVPDWVPGTGWKNTVKEWRKEREEMVDAPFDYTKQQIAEGTAPHSVLKSLLAELDSKIDLGRGYEEQEDRIKWVTGTLFGAGSDTSAATALVFILAMVLNQSAFLKAQAEVDSVIGHKRLPEMSDRGSLKYVECVMKEVLRWQPVVPLAIPHAVIEDDEYRGWGIPKGSTV</sequence>
<keyword evidence="6" id="KW-0560">Oxidoreductase</keyword>
<dbReference type="InterPro" id="IPR002401">
    <property type="entry name" value="Cyt_P450_E_grp-I"/>
</dbReference>
<comment type="similarity">
    <text evidence="3">Belongs to the cytochrome P450 family.</text>
</comment>
<dbReference type="GO" id="GO:0016705">
    <property type="term" value="F:oxidoreductase activity, acting on paired donors, with incorporation or reduction of molecular oxygen"/>
    <property type="evidence" value="ECO:0007669"/>
    <property type="project" value="InterPro"/>
</dbReference>
<dbReference type="InterPro" id="IPR036396">
    <property type="entry name" value="Cyt_P450_sf"/>
</dbReference>
<reference evidence="9" key="1">
    <citation type="submission" date="2021-01" db="EMBL/GenBank/DDBJ databases">
        <authorList>
            <person name="Kaushik A."/>
        </authorList>
    </citation>
    <scope>NUCLEOTIDE SEQUENCE</scope>
    <source>
        <strain evidence="9">AG1-1B</strain>
    </source>
</reference>
<evidence type="ECO:0000313" key="9">
    <source>
        <dbReference type="EMBL" id="CAE6451347.1"/>
    </source>
</evidence>
<evidence type="ECO:0000256" key="4">
    <source>
        <dbReference type="ARBA" id="ARBA00022617"/>
    </source>
</evidence>
<dbReference type="Gene3D" id="1.10.630.10">
    <property type="entry name" value="Cytochrome P450"/>
    <property type="match status" value="1"/>
</dbReference>
<name>A0A8H3GI17_9AGAM</name>
<evidence type="ECO:0000256" key="6">
    <source>
        <dbReference type="ARBA" id="ARBA00023002"/>
    </source>
</evidence>
<evidence type="ECO:0000256" key="8">
    <source>
        <dbReference type="ARBA" id="ARBA00023033"/>
    </source>
</evidence>
<keyword evidence="7" id="KW-0408">Iron</keyword>
<comment type="caution">
    <text evidence="9">The sequence shown here is derived from an EMBL/GenBank/DDBJ whole genome shotgun (WGS) entry which is preliminary data.</text>
</comment>
<dbReference type="Proteomes" id="UP000663826">
    <property type="component" value="Unassembled WGS sequence"/>
</dbReference>
<proteinExistence type="inferred from homology"/>
<evidence type="ECO:0000256" key="5">
    <source>
        <dbReference type="ARBA" id="ARBA00022723"/>
    </source>
</evidence>
<evidence type="ECO:0000256" key="7">
    <source>
        <dbReference type="ARBA" id="ARBA00023004"/>
    </source>
</evidence>
<dbReference type="GO" id="GO:0020037">
    <property type="term" value="F:heme binding"/>
    <property type="evidence" value="ECO:0007669"/>
    <property type="project" value="InterPro"/>
</dbReference>
<dbReference type="SUPFAM" id="SSF48264">
    <property type="entry name" value="Cytochrome P450"/>
    <property type="match status" value="1"/>
</dbReference>
<dbReference type="InterPro" id="IPR050364">
    <property type="entry name" value="Cytochrome_P450_fung"/>
</dbReference>
<keyword evidence="5" id="KW-0479">Metal-binding</keyword>
<dbReference type="EMBL" id="CAJMWQ010001456">
    <property type="protein sequence ID" value="CAE6451347.1"/>
    <property type="molecule type" value="Genomic_DNA"/>
</dbReference>
<accession>A0A8H3GI17</accession>
<dbReference type="GO" id="GO:0005506">
    <property type="term" value="F:iron ion binding"/>
    <property type="evidence" value="ECO:0007669"/>
    <property type="project" value="InterPro"/>
</dbReference>
<evidence type="ECO:0000256" key="1">
    <source>
        <dbReference type="ARBA" id="ARBA00001971"/>
    </source>
</evidence>
<keyword evidence="8" id="KW-0503">Monooxygenase</keyword>
<protein>
    <recommendedName>
        <fullName evidence="11">O-methylsterigmatocystin oxidoreductase</fullName>
    </recommendedName>
</protein>
<dbReference type="GO" id="GO:0004497">
    <property type="term" value="F:monooxygenase activity"/>
    <property type="evidence" value="ECO:0007669"/>
    <property type="project" value="UniProtKB-KW"/>
</dbReference>
<evidence type="ECO:0000256" key="2">
    <source>
        <dbReference type="ARBA" id="ARBA00005179"/>
    </source>
</evidence>
<evidence type="ECO:0000256" key="3">
    <source>
        <dbReference type="ARBA" id="ARBA00010617"/>
    </source>
</evidence>